<reference evidence="8" key="2">
    <citation type="submission" date="2020-09" db="EMBL/GenBank/DDBJ databases">
        <authorList>
            <person name="Sun Q."/>
            <person name="Kim S."/>
        </authorList>
    </citation>
    <scope>NUCLEOTIDE SEQUENCE</scope>
    <source>
        <strain evidence="8">KCTC 42731</strain>
    </source>
</reference>
<evidence type="ECO:0000256" key="5">
    <source>
        <dbReference type="ARBA" id="ARBA00023163"/>
    </source>
</evidence>
<feature type="domain" description="RNA polymerase sigma-70 region 2" evidence="6">
    <location>
        <begin position="24"/>
        <end position="91"/>
    </location>
</feature>
<protein>
    <submittedName>
        <fullName evidence="8">RNA polymerase sigma factor</fullName>
    </submittedName>
</protein>
<keyword evidence="2" id="KW-0805">Transcription regulation</keyword>
<dbReference type="InterPro" id="IPR013324">
    <property type="entry name" value="RNA_pol_sigma_r3/r4-like"/>
</dbReference>
<organism evidence="8 9">
    <name type="scientific">Thalassotalea marina</name>
    <dbReference type="NCBI Taxonomy" id="1673741"/>
    <lineage>
        <taxon>Bacteria</taxon>
        <taxon>Pseudomonadati</taxon>
        <taxon>Pseudomonadota</taxon>
        <taxon>Gammaproteobacteria</taxon>
        <taxon>Alteromonadales</taxon>
        <taxon>Colwelliaceae</taxon>
        <taxon>Thalassotalea</taxon>
    </lineage>
</organism>
<dbReference type="EMBL" id="BNCK01000003">
    <property type="protein sequence ID" value="GHF90040.1"/>
    <property type="molecule type" value="Genomic_DNA"/>
</dbReference>
<dbReference type="NCBIfam" id="TIGR02937">
    <property type="entry name" value="sigma70-ECF"/>
    <property type="match status" value="1"/>
</dbReference>
<dbReference type="InterPro" id="IPR007627">
    <property type="entry name" value="RNA_pol_sigma70_r2"/>
</dbReference>
<keyword evidence="3" id="KW-0731">Sigma factor</keyword>
<dbReference type="SUPFAM" id="SSF88946">
    <property type="entry name" value="Sigma2 domain of RNA polymerase sigma factors"/>
    <property type="match status" value="1"/>
</dbReference>
<keyword evidence="9" id="KW-1185">Reference proteome</keyword>
<evidence type="ECO:0000313" key="9">
    <source>
        <dbReference type="Proteomes" id="UP000623842"/>
    </source>
</evidence>
<dbReference type="PANTHER" id="PTHR43133">
    <property type="entry name" value="RNA POLYMERASE ECF-TYPE SIGMA FACTO"/>
    <property type="match status" value="1"/>
</dbReference>
<reference evidence="8" key="1">
    <citation type="journal article" date="2014" name="Int. J. Syst. Evol. Microbiol.">
        <title>Complete genome sequence of Corynebacterium casei LMG S-19264T (=DSM 44701T), isolated from a smear-ripened cheese.</title>
        <authorList>
            <consortium name="US DOE Joint Genome Institute (JGI-PGF)"/>
            <person name="Walter F."/>
            <person name="Albersmeier A."/>
            <person name="Kalinowski J."/>
            <person name="Ruckert C."/>
        </authorList>
    </citation>
    <scope>NUCLEOTIDE SEQUENCE</scope>
    <source>
        <strain evidence="8">KCTC 42731</strain>
    </source>
</reference>
<dbReference type="GO" id="GO:0006352">
    <property type="term" value="P:DNA-templated transcription initiation"/>
    <property type="evidence" value="ECO:0007669"/>
    <property type="project" value="InterPro"/>
</dbReference>
<dbReference type="PANTHER" id="PTHR43133:SF8">
    <property type="entry name" value="RNA POLYMERASE SIGMA FACTOR HI_1459-RELATED"/>
    <property type="match status" value="1"/>
</dbReference>
<accession>A0A919BHW1</accession>
<proteinExistence type="inferred from homology"/>
<sequence>MALSCRQGKHTKLQKAAESDLKNFYQEHWRGLCAFLRKTYGSGPPDPEDVAQDAFFQLSKMKSRAHITNPKAFLYKVSMNIALRSLKSERWLTEHLPCADEGIDSELLCYGDPDKIISSQQELKKVDQLFSSLSIKQKHIVTASRLDGKTYQQIAKETGWSVADICRQLNSALSILAGTSEHHK</sequence>
<evidence type="ECO:0000256" key="1">
    <source>
        <dbReference type="ARBA" id="ARBA00010641"/>
    </source>
</evidence>
<dbReference type="InterPro" id="IPR036388">
    <property type="entry name" value="WH-like_DNA-bd_sf"/>
</dbReference>
<feature type="domain" description="RNA polymerase sigma factor 70 region 4 type 2" evidence="7">
    <location>
        <begin position="125"/>
        <end position="164"/>
    </location>
</feature>
<dbReference type="InterPro" id="IPR013325">
    <property type="entry name" value="RNA_pol_sigma_r2"/>
</dbReference>
<dbReference type="SUPFAM" id="SSF88659">
    <property type="entry name" value="Sigma3 and sigma4 domains of RNA polymerase sigma factors"/>
    <property type="match status" value="1"/>
</dbReference>
<evidence type="ECO:0000259" key="6">
    <source>
        <dbReference type="Pfam" id="PF04542"/>
    </source>
</evidence>
<evidence type="ECO:0000259" key="7">
    <source>
        <dbReference type="Pfam" id="PF08281"/>
    </source>
</evidence>
<comment type="caution">
    <text evidence="8">The sequence shown here is derived from an EMBL/GenBank/DDBJ whole genome shotgun (WGS) entry which is preliminary data.</text>
</comment>
<keyword evidence="5" id="KW-0804">Transcription</keyword>
<keyword evidence="4" id="KW-0238">DNA-binding</keyword>
<evidence type="ECO:0000256" key="4">
    <source>
        <dbReference type="ARBA" id="ARBA00023125"/>
    </source>
</evidence>
<dbReference type="InterPro" id="IPR039425">
    <property type="entry name" value="RNA_pol_sigma-70-like"/>
</dbReference>
<evidence type="ECO:0000313" key="8">
    <source>
        <dbReference type="EMBL" id="GHF90040.1"/>
    </source>
</evidence>
<name>A0A919BHW1_9GAMM</name>
<comment type="similarity">
    <text evidence="1">Belongs to the sigma-70 factor family. ECF subfamily.</text>
</comment>
<dbReference type="GO" id="GO:0003677">
    <property type="term" value="F:DNA binding"/>
    <property type="evidence" value="ECO:0007669"/>
    <property type="project" value="UniProtKB-KW"/>
</dbReference>
<evidence type="ECO:0000256" key="3">
    <source>
        <dbReference type="ARBA" id="ARBA00023082"/>
    </source>
</evidence>
<dbReference type="InterPro" id="IPR014284">
    <property type="entry name" value="RNA_pol_sigma-70_dom"/>
</dbReference>
<dbReference type="GO" id="GO:0016987">
    <property type="term" value="F:sigma factor activity"/>
    <property type="evidence" value="ECO:0007669"/>
    <property type="project" value="UniProtKB-KW"/>
</dbReference>
<dbReference type="InterPro" id="IPR013249">
    <property type="entry name" value="RNA_pol_sigma70_r4_t2"/>
</dbReference>
<dbReference type="AlphaFoldDB" id="A0A919BHW1"/>
<dbReference type="Proteomes" id="UP000623842">
    <property type="component" value="Unassembled WGS sequence"/>
</dbReference>
<dbReference type="Pfam" id="PF04542">
    <property type="entry name" value="Sigma70_r2"/>
    <property type="match status" value="1"/>
</dbReference>
<dbReference type="Gene3D" id="1.10.1740.10">
    <property type="match status" value="1"/>
</dbReference>
<evidence type="ECO:0000256" key="2">
    <source>
        <dbReference type="ARBA" id="ARBA00023015"/>
    </source>
</evidence>
<dbReference type="Pfam" id="PF08281">
    <property type="entry name" value="Sigma70_r4_2"/>
    <property type="match status" value="1"/>
</dbReference>
<gene>
    <name evidence="8" type="primary">fpvI</name>
    <name evidence="8" type="ORF">GCM10017161_17530</name>
</gene>
<dbReference type="Gene3D" id="1.10.10.10">
    <property type="entry name" value="Winged helix-like DNA-binding domain superfamily/Winged helix DNA-binding domain"/>
    <property type="match status" value="1"/>
</dbReference>